<keyword evidence="3" id="KW-1185">Reference proteome</keyword>
<dbReference type="EMBL" id="JAPDPI010000010">
    <property type="protein sequence ID" value="MCW3805356.1"/>
    <property type="molecule type" value="Genomic_DNA"/>
</dbReference>
<feature type="domain" description="Surface glycan-binding protein B xyloglucan binding" evidence="1">
    <location>
        <begin position="544"/>
        <end position="668"/>
    </location>
</feature>
<dbReference type="GO" id="GO:0030247">
    <property type="term" value="F:polysaccharide binding"/>
    <property type="evidence" value="ECO:0007669"/>
    <property type="project" value="InterPro"/>
</dbReference>
<evidence type="ECO:0000313" key="2">
    <source>
        <dbReference type="EMBL" id="MCW3805356.1"/>
    </source>
</evidence>
<dbReference type="InterPro" id="IPR040475">
    <property type="entry name" value="SGBP_B_XBD"/>
</dbReference>
<accession>A0AAE3MCQ9</accession>
<proteinExistence type="predicted"/>
<reference evidence="2" key="1">
    <citation type="submission" date="2022-10" db="EMBL/GenBank/DDBJ databases">
        <authorList>
            <person name="Yu W.X."/>
        </authorList>
    </citation>
    <scope>NUCLEOTIDE SEQUENCE</scope>
    <source>
        <strain evidence="2">D04</strain>
    </source>
</reference>
<dbReference type="Proteomes" id="UP001207408">
    <property type="component" value="Unassembled WGS sequence"/>
</dbReference>
<evidence type="ECO:0000259" key="1">
    <source>
        <dbReference type="Pfam" id="PF18329"/>
    </source>
</evidence>
<comment type="caution">
    <text evidence="2">The sequence shown here is derived from an EMBL/GenBank/DDBJ whole genome shotgun (WGS) entry which is preliminary data.</text>
</comment>
<dbReference type="Pfam" id="PF18329">
    <property type="entry name" value="SGBP_B_XBD"/>
    <property type="match status" value="1"/>
</dbReference>
<dbReference type="PROSITE" id="PS51257">
    <property type="entry name" value="PROKAR_LIPOPROTEIN"/>
    <property type="match status" value="1"/>
</dbReference>
<dbReference type="AlphaFoldDB" id="A0AAE3MCQ9"/>
<dbReference type="Gene3D" id="2.60.40.10">
    <property type="entry name" value="Immunoglobulins"/>
    <property type="match status" value="5"/>
</dbReference>
<protein>
    <submittedName>
        <fullName evidence="2">Glycan-binding surface protein</fullName>
    </submittedName>
</protein>
<dbReference type="RefSeq" id="WP_301198727.1">
    <property type="nucleotide sequence ID" value="NZ_JAPDPI010000010.1"/>
</dbReference>
<evidence type="ECO:0000313" key="3">
    <source>
        <dbReference type="Proteomes" id="UP001207408"/>
    </source>
</evidence>
<gene>
    <name evidence="2" type="ORF">OM074_06935</name>
</gene>
<name>A0AAE3MCQ9_9BACT</name>
<dbReference type="InterPro" id="IPR013783">
    <property type="entry name" value="Ig-like_fold"/>
</dbReference>
<sequence length="699" mass="74304">MQLKEYIKTTLLSFLFAVTALCMVLSSCEKDDNNGIDEVILSSYGPMPIARGAELRFIGENLDQVDAVIIPGDLEITSSEFVSQSKNGIKLIVPQDAEEGYVQLLAGENVITTKTPIGYYEPISIESFSPTTIKPGAVLTLSGDYLNLVGEVIFTDRVTVDSAMFTSKSRKEITLVVPKEAQTGKMAISNGAEDPIIIYAESELEVIIPTFRGLTPNPVKPGNELNFTGTNLDLVTSITFGGGVQTQEFTEVNGTSIKVSVPMDAQDGKLLLGLASGVTVTSEEVLNLVMPTLSVSPSTIKNGEILTVSGEDLDLINTVVFADGVEGSIGDGSSSTQLTVVVPDAAVSGEVVFITNSSKLVSGGNITIVSPSFTEFAPISTKPNTSIVITGNNLDVVDKVLFSGDVEGVINQQLPTELNVTIPVGAETGVITLVAINGVEVISGTEIEILQNLPNFDSYGENKATPGEILTIRGTNLGLIKELVFPEEISATEYGIKTDSQIEVYVPVDVTTGFGQIKMITYEGEEGLLPELFIGGTDPITSETIMVMDYEPHGDHNGYWDNSWSGNTSIVEEGGNTYLHVDATIGDGWLMNCNHQSSGAPGPIINNVENYMIKLDIRIEEGVTGADNAAMQFVLGDSWNWFGSGLFPSTTNGNWITVSVDAAQLNLSGTLDLSSGTNGMYGGPIPGGISIDNLRFDPK</sequence>
<organism evidence="2 3">
    <name type="scientific">Plebeiibacterium marinum</name>
    <dbReference type="NCBI Taxonomy" id="2992111"/>
    <lineage>
        <taxon>Bacteria</taxon>
        <taxon>Pseudomonadati</taxon>
        <taxon>Bacteroidota</taxon>
        <taxon>Bacteroidia</taxon>
        <taxon>Marinilabiliales</taxon>
        <taxon>Marinilabiliaceae</taxon>
        <taxon>Plebeiibacterium</taxon>
    </lineage>
</organism>